<evidence type="ECO:0008006" key="4">
    <source>
        <dbReference type="Google" id="ProtNLM"/>
    </source>
</evidence>
<evidence type="ECO:0000313" key="3">
    <source>
        <dbReference type="Proteomes" id="UP000640426"/>
    </source>
</evidence>
<reference evidence="3" key="1">
    <citation type="submission" date="2020-12" db="EMBL/GenBank/DDBJ databases">
        <title>Hymenobacter sp.</title>
        <authorList>
            <person name="Kim M.K."/>
        </authorList>
    </citation>
    <scope>NUCLEOTIDE SEQUENCE [LARGE SCALE GENOMIC DNA]</scope>
    <source>
        <strain evidence="3">BT553</strain>
    </source>
</reference>
<feature type="chain" id="PRO_5046542559" description="UrcA family protein" evidence="1">
    <location>
        <begin position="21"/>
        <end position="102"/>
    </location>
</feature>
<keyword evidence="3" id="KW-1185">Reference proteome</keyword>
<accession>A0ABS0XK77</accession>
<name>A0ABS0XK77_9SPHN</name>
<organism evidence="2 3">
    <name type="scientific">Sphingomonas mollis</name>
    <dbReference type="NCBI Taxonomy" id="2795726"/>
    <lineage>
        <taxon>Bacteria</taxon>
        <taxon>Pseudomonadati</taxon>
        <taxon>Pseudomonadota</taxon>
        <taxon>Alphaproteobacteria</taxon>
        <taxon>Sphingomonadales</taxon>
        <taxon>Sphingomonadaceae</taxon>
        <taxon>Sphingomonas</taxon>
    </lineage>
</organism>
<dbReference type="Proteomes" id="UP000640426">
    <property type="component" value="Unassembled WGS sequence"/>
</dbReference>
<dbReference type="EMBL" id="JAELXS010000001">
    <property type="protein sequence ID" value="MBJ6120436.1"/>
    <property type="molecule type" value="Genomic_DNA"/>
</dbReference>
<gene>
    <name evidence="2" type="ORF">JAO74_01385</name>
</gene>
<sequence>MRAALIPIAALCLGACTAIAMRTTTADPAIVRLQRAHEAARAVALLFRPYLSPAQTAQIDALGLLVDRALAAAQVADDRAARRAALADAATAACAYRLATGG</sequence>
<feature type="signal peptide" evidence="1">
    <location>
        <begin position="1"/>
        <end position="20"/>
    </location>
</feature>
<dbReference type="RefSeq" id="WP_199034286.1">
    <property type="nucleotide sequence ID" value="NZ_JAELXS010000001.1"/>
</dbReference>
<keyword evidence="1" id="KW-0732">Signal</keyword>
<comment type="caution">
    <text evidence="2">The sequence shown here is derived from an EMBL/GenBank/DDBJ whole genome shotgun (WGS) entry which is preliminary data.</text>
</comment>
<evidence type="ECO:0000313" key="2">
    <source>
        <dbReference type="EMBL" id="MBJ6120436.1"/>
    </source>
</evidence>
<evidence type="ECO:0000256" key="1">
    <source>
        <dbReference type="SAM" id="SignalP"/>
    </source>
</evidence>
<protein>
    <recommendedName>
        <fullName evidence="4">UrcA family protein</fullName>
    </recommendedName>
</protein>
<proteinExistence type="predicted"/>